<keyword evidence="3" id="KW-1185">Reference proteome</keyword>
<proteinExistence type="predicted"/>
<name>A0A839SWB5_9PROT</name>
<sequence>MLPMMNDTRRKEPPYIASYQAMLMPLGPVAPRRMFGGWGIFLDGIMFALVADGDLYLKADAENEATFRQAKAKQFTYNAKGKAVAMSYWSPPATVMKDFDRFTAWAESALAAARRSKKSRSRS</sequence>
<evidence type="ECO:0000313" key="3">
    <source>
        <dbReference type="Proteomes" id="UP000581135"/>
    </source>
</evidence>
<dbReference type="PANTHER" id="PTHR36121">
    <property type="entry name" value="PROTEIN SXY"/>
    <property type="match status" value="1"/>
</dbReference>
<feature type="domain" description="TfoX N-terminal" evidence="1">
    <location>
        <begin position="22"/>
        <end position="113"/>
    </location>
</feature>
<evidence type="ECO:0000313" key="2">
    <source>
        <dbReference type="EMBL" id="MBB3066782.1"/>
    </source>
</evidence>
<evidence type="ECO:0000259" key="1">
    <source>
        <dbReference type="Pfam" id="PF04993"/>
    </source>
</evidence>
<dbReference type="EMBL" id="JACHXA010000010">
    <property type="protein sequence ID" value="MBB3066782.1"/>
    <property type="molecule type" value="Genomic_DNA"/>
</dbReference>
<dbReference type="Gene3D" id="3.30.1460.30">
    <property type="entry name" value="YgaC/TfoX-N like chaperone"/>
    <property type="match status" value="1"/>
</dbReference>
<accession>A0A839SWB5</accession>
<dbReference type="AlphaFoldDB" id="A0A839SWB5"/>
<dbReference type="Pfam" id="PF04993">
    <property type="entry name" value="TfoX_N"/>
    <property type="match status" value="1"/>
</dbReference>
<organism evidence="2 3">
    <name type="scientific">Limibacillus halophilus</name>
    <dbReference type="NCBI Taxonomy" id="1579333"/>
    <lineage>
        <taxon>Bacteria</taxon>
        <taxon>Pseudomonadati</taxon>
        <taxon>Pseudomonadota</taxon>
        <taxon>Alphaproteobacteria</taxon>
        <taxon>Rhodospirillales</taxon>
        <taxon>Rhodovibrionaceae</taxon>
        <taxon>Limibacillus</taxon>
    </lineage>
</organism>
<dbReference type="SUPFAM" id="SSF159894">
    <property type="entry name" value="YgaC/TfoX-N like"/>
    <property type="match status" value="1"/>
</dbReference>
<dbReference type="InterPro" id="IPR007076">
    <property type="entry name" value="TfoX_N"/>
</dbReference>
<dbReference type="PANTHER" id="PTHR36121:SF1">
    <property type="entry name" value="PROTEIN SXY"/>
    <property type="match status" value="1"/>
</dbReference>
<reference evidence="2 3" key="1">
    <citation type="submission" date="2020-08" db="EMBL/GenBank/DDBJ databases">
        <title>Genomic Encyclopedia of Type Strains, Phase III (KMG-III): the genomes of soil and plant-associated and newly described type strains.</title>
        <authorList>
            <person name="Whitman W."/>
        </authorList>
    </citation>
    <scope>NUCLEOTIDE SEQUENCE [LARGE SCALE GENOMIC DNA]</scope>
    <source>
        <strain evidence="2 3">CECT 8803</strain>
    </source>
</reference>
<comment type="caution">
    <text evidence="2">The sequence shown here is derived from an EMBL/GenBank/DDBJ whole genome shotgun (WGS) entry which is preliminary data.</text>
</comment>
<protein>
    <submittedName>
        <fullName evidence="2">DNA transformation protein</fullName>
    </submittedName>
</protein>
<dbReference type="Proteomes" id="UP000581135">
    <property type="component" value="Unassembled WGS sequence"/>
</dbReference>
<gene>
    <name evidence="2" type="ORF">FHR98_003092</name>
</gene>
<dbReference type="InterPro" id="IPR047525">
    <property type="entry name" value="TfoX-like"/>
</dbReference>